<keyword evidence="8" id="KW-1185">Reference proteome</keyword>
<dbReference type="RefSeq" id="XP_047758100.1">
    <property type="nucleotide sequence ID" value="XM_047901817.1"/>
</dbReference>
<dbReference type="GO" id="GO:0022857">
    <property type="term" value="F:transmembrane transporter activity"/>
    <property type="evidence" value="ECO:0007669"/>
    <property type="project" value="TreeGrafter"/>
</dbReference>
<evidence type="ECO:0000256" key="5">
    <source>
        <dbReference type="ARBA" id="ARBA00023136"/>
    </source>
</evidence>
<evidence type="ECO:0000256" key="3">
    <source>
        <dbReference type="ARBA" id="ARBA00022692"/>
    </source>
</evidence>
<evidence type="ECO:0000313" key="7">
    <source>
        <dbReference type="EMBL" id="UJO13734.1"/>
    </source>
</evidence>
<evidence type="ECO:0000256" key="1">
    <source>
        <dbReference type="ARBA" id="ARBA00004141"/>
    </source>
</evidence>
<gene>
    <name evidence="7" type="ORF">CLAFUR5_02669</name>
</gene>
<dbReference type="InterPro" id="IPR036259">
    <property type="entry name" value="MFS_trans_sf"/>
</dbReference>
<protein>
    <submittedName>
        <fullName evidence="7">MFS transporter prlL</fullName>
    </submittedName>
</protein>
<keyword evidence="3 6" id="KW-0812">Transmembrane</keyword>
<evidence type="ECO:0000313" key="8">
    <source>
        <dbReference type="Proteomes" id="UP000756132"/>
    </source>
</evidence>
<dbReference type="GO" id="GO:0016020">
    <property type="term" value="C:membrane"/>
    <property type="evidence" value="ECO:0007669"/>
    <property type="project" value="UniProtKB-SubCell"/>
</dbReference>
<dbReference type="SUPFAM" id="SSF103473">
    <property type="entry name" value="MFS general substrate transporter"/>
    <property type="match status" value="1"/>
</dbReference>
<dbReference type="GeneID" id="71982547"/>
<evidence type="ECO:0000256" key="4">
    <source>
        <dbReference type="ARBA" id="ARBA00022989"/>
    </source>
</evidence>
<dbReference type="Proteomes" id="UP000756132">
    <property type="component" value="Chromosome 2"/>
</dbReference>
<proteinExistence type="predicted"/>
<evidence type="ECO:0000256" key="6">
    <source>
        <dbReference type="SAM" id="Phobius"/>
    </source>
</evidence>
<organism evidence="7 8">
    <name type="scientific">Passalora fulva</name>
    <name type="common">Tomato leaf mold</name>
    <name type="synonym">Cladosporium fulvum</name>
    <dbReference type="NCBI Taxonomy" id="5499"/>
    <lineage>
        <taxon>Eukaryota</taxon>
        <taxon>Fungi</taxon>
        <taxon>Dikarya</taxon>
        <taxon>Ascomycota</taxon>
        <taxon>Pezizomycotina</taxon>
        <taxon>Dothideomycetes</taxon>
        <taxon>Dothideomycetidae</taxon>
        <taxon>Mycosphaerellales</taxon>
        <taxon>Mycosphaerellaceae</taxon>
        <taxon>Fulvia</taxon>
    </lineage>
</organism>
<reference evidence="7" key="1">
    <citation type="submission" date="2021-12" db="EMBL/GenBank/DDBJ databases">
        <authorList>
            <person name="Zaccaron A."/>
            <person name="Stergiopoulos I."/>
        </authorList>
    </citation>
    <scope>NUCLEOTIDE SEQUENCE</scope>
    <source>
        <strain evidence="7">Race5_Kim</strain>
    </source>
</reference>
<feature type="transmembrane region" description="Helical" evidence="6">
    <location>
        <begin position="97"/>
        <end position="119"/>
    </location>
</feature>
<comment type="subcellular location">
    <subcellularLocation>
        <location evidence="1">Membrane</location>
        <topology evidence="1">Multi-pass membrane protein</topology>
    </subcellularLocation>
</comment>
<dbReference type="EMBL" id="CP090164">
    <property type="protein sequence ID" value="UJO13734.1"/>
    <property type="molecule type" value="Genomic_DNA"/>
</dbReference>
<dbReference type="KEGG" id="ffu:CLAFUR5_02669"/>
<dbReference type="PANTHER" id="PTHR43791:SF36">
    <property type="entry name" value="TRANSPORTER, PUTATIVE (AFU_ORTHOLOGUE AFUA_6G08340)-RELATED"/>
    <property type="match status" value="1"/>
</dbReference>
<keyword evidence="4 6" id="KW-1133">Transmembrane helix</keyword>
<dbReference type="PANTHER" id="PTHR43791">
    <property type="entry name" value="PERMEASE-RELATED"/>
    <property type="match status" value="1"/>
</dbReference>
<name>A0A9Q8LAK5_PASFU</name>
<dbReference type="AlphaFoldDB" id="A0A9Q8LAK5"/>
<feature type="transmembrane region" description="Helical" evidence="6">
    <location>
        <begin position="126"/>
        <end position="142"/>
    </location>
</feature>
<keyword evidence="5 6" id="KW-0472">Membrane</keyword>
<sequence length="210" mass="23545">MKRDTLHYAQRGAEGAFEDDGSDIQGFDAERMRDSTLLSAQEEKKLLRRIDWRIMPLCSVMFLLKNLDSDNTSNARIMNKGTAQNIMTELAMTADEYTLLTALYYIPYIIFEAPSNLLLKSMKPSVWHNLSGVFGGIFAYAFDTASGEAGSSGWQLLFLFEGLVTVVFAAVVYFCLPDFPDTAGWLSGKERAFVKDRLPQTAPRADELKL</sequence>
<keyword evidence="2" id="KW-0813">Transport</keyword>
<dbReference type="OrthoDB" id="2985014at2759"/>
<accession>A0A9Q8LAK5</accession>
<evidence type="ECO:0000256" key="2">
    <source>
        <dbReference type="ARBA" id="ARBA00022448"/>
    </source>
</evidence>
<reference evidence="7" key="2">
    <citation type="journal article" date="2022" name="Microb. Genom.">
        <title>A chromosome-scale genome assembly of the tomato pathogen Cladosporium fulvum reveals a compartmentalized genome architecture and the presence of a dispensable chromosome.</title>
        <authorList>
            <person name="Zaccaron A.Z."/>
            <person name="Chen L.H."/>
            <person name="Samaras A."/>
            <person name="Stergiopoulos I."/>
        </authorList>
    </citation>
    <scope>NUCLEOTIDE SEQUENCE</scope>
    <source>
        <strain evidence="7">Race5_Kim</strain>
    </source>
</reference>
<feature type="transmembrane region" description="Helical" evidence="6">
    <location>
        <begin position="154"/>
        <end position="176"/>
    </location>
</feature>
<dbReference type="Gene3D" id="1.20.1250.20">
    <property type="entry name" value="MFS general substrate transporter like domains"/>
    <property type="match status" value="2"/>
</dbReference>